<organism evidence="7 8">
    <name type="scientific">Candidatus Karelsulcia muelleri</name>
    <dbReference type="NCBI Taxonomy" id="336810"/>
    <lineage>
        <taxon>Bacteria</taxon>
        <taxon>Pseudomonadati</taxon>
        <taxon>Bacteroidota</taxon>
        <taxon>Flavobacteriia</taxon>
        <taxon>Flavobacteriales</taxon>
        <taxon>Candidatus Karelsulcia</taxon>
    </lineage>
</organism>
<dbReference type="NCBIfam" id="TIGR01066">
    <property type="entry name" value="rplM_bact"/>
    <property type="match status" value="1"/>
</dbReference>
<dbReference type="GO" id="GO:0005840">
    <property type="term" value="C:ribosome"/>
    <property type="evidence" value="ECO:0007669"/>
    <property type="project" value="UniProtKB-KW"/>
</dbReference>
<evidence type="ECO:0000256" key="5">
    <source>
        <dbReference type="RuleBase" id="RU003877"/>
    </source>
</evidence>
<accession>A0A346E0R9</accession>
<dbReference type="Proteomes" id="UP000257017">
    <property type="component" value="Chromosome"/>
</dbReference>
<dbReference type="InterPro" id="IPR023563">
    <property type="entry name" value="Ribosomal_uL13_CS"/>
</dbReference>
<gene>
    <name evidence="4 6" type="primary">rplM</name>
    <name evidence="7" type="ORF">C9I73_022</name>
</gene>
<dbReference type="GO" id="GO:0003729">
    <property type="term" value="F:mRNA binding"/>
    <property type="evidence" value="ECO:0007669"/>
    <property type="project" value="TreeGrafter"/>
</dbReference>
<dbReference type="Pfam" id="PF00572">
    <property type="entry name" value="Ribosomal_L13"/>
    <property type="match status" value="1"/>
</dbReference>
<dbReference type="InterPro" id="IPR005823">
    <property type="entry name" value="Ribosomal_uL13_bac-type"/>
</dbReference>
<evidence type="ECO:0000256" key="4">
    <source>
        <dbReference type="HAMAP-Rule" id="MF_01366"/>
    </source>
</evidence>
<dbReference type="GO" id="GO:0017148">
    <property type="term" value="P:negative regulation of translation"/>
    <property type="evidence" value="ECO:0007669"/>
    <property type="project" value="TreeGrafter"/>
</dbReference>
<keyword evidence="3 4" id="KW-0687">Ribonucleoprotein</keyword>
<dbReference type="GO" id="GO:1990904">
    <property type="term" value="C:ribonucleoprotein complex"/>
    <property type="evidence" value="ECO:0007669"/>
    <property type="project" value="UniProtKB-KW"/>
</dbReference>
<dbReference type="EMBL" id="CP028359">
    <property type="protein sequence ID" value="AXN02574.1"/>
    <property type="molecule type" value="Genomic_DNA"/>
</dbReference>
<keyword evidence="2 4" id="KW-0689">Ribosomal protein</keyword>
<dbReference type="GO" id="GO:0006412">
    <property type="term" value="P:translation"/>
    <property type="evidence" value="ECO:0007669"/>
    <property type="project" value="UniProtKB-UniRule"/>
</dbReference>
<evidence type="ECO:0000313" key="7">
    <source>
        <dbReference type="EMBL" id="AXN02574.1"/>
    </source>
</evidence>
<dbReference type="GO" id="GO:0003735">
    <property type="term" value="F:structural constituent of ribosome"/>
    <property type="evidence" value="ECO:0007669"/>
    <property type="project" value="InterPro"/>
</dbReference>
<proteinExistence type="inferred from homology"/>
<dbReference type="CDD" id="cd00392">
    <property type="entry name" value="Ribosomal_L13"/>
    <property type="match status" value="1"/>
</dbReference>
<comment type="similarity">
    <text evidence="1 4 5">Belongs to the universal ribosomal protein uL13 family.</text>
</comment>
<evidence type="ECO:0000256" key="2">
    <source>
        <dbReference type="ARBA" id="ARBA00022980"/>
    </source>
</evidence>
<comment type="subunit">
    <text evidence="4">Part of the 50S ribosomal subunit.</text>
</comment>
<dbReference type="AlphaFoldDB" id="A0A346E0R9"/>
<dbReference type="SUPFAM" id="SSF52161">
    <property type="entry name" value="Ribosomal protein L13"/>
    <property type="match status" value="1"/>
</dbReference>
<dbReference type="Gene3D" id="3.90.1180.10">
    <property type="entry name" value="Ribosomal protein L13"/>
    <property type="match status" value="1"/>
</dbReference>
<evidence type="ECO:0000313" key="8">
    <source>
        <dbReference type="Proteomes" id="UP000257017"/>
    </source>
</evidence>
<evidence type="ECO:0000256" key="6">
    <source>
        <dbReference type="RuleBase" id="RU003878"/>
    </source>
</evidence>
<sequence length="149" mass="17236">MIFFYIKEDHMKMIKTNLEINWYLINAFDKRLGRLASIIAHIIIGKHKINFSPNFLGGDKVIIINAKTIALTGKKNKNKTYISYSGYPGGQKVKKASDLIKKKPEFIIRKAVLGMLPKNSLKKKMIKNLYIFNDNIQKFQNISNIKYLN</sequence>
<protein>
    <recommendedName>
        <fullName evidence="4">Large ribosomal subunit protein uL13</fullName>
    </recommendedName>
</protein>
<dbReference type="PIRSF" id="PIRSF002181">
    <property type="entry name" value="Ribosomal_L13"/>
    <property type="match status" value="1"/>
</dbReference>
<reference evidence="7 8" key="1">
    <citation type="submission" date="2018-03" db="EMBL/GenBank/DDBJ databases">
        <title>A parallel universe: an anciently diverged bacterial symbiosis in a Hawaiian planthopper (Hemiptera: Cixiidae) reveals rearranged nutritional responsibilities.</title>
        <authorList>
            <person name="Bennett G."/>
            <person name="Mao M."/>
        </authorList>
    </citation>
    <scope>NUCLEOTIDE SEQUENCE [LARGE SCALE GENOMIC DNA]</scope>
    <source>
        <strain evidence="7 8">OLIH</strain>
    </source>
</reference>
<dbReference type="PROSITE" id="PS00783">
    <property type="entry name" value="RIBOSOMAL_L13"/>
    <property type="match status" value="1"/>
</dbReference>
<dbReference type="InterPro" id="IPR036899">
    <property type="entry name" value="Ribosomal_uL13_sf"/>
</dbReference>
<dbReference type="InterPro" id="IPR005822">
    <property type="entry name" value="Ribosomal_uL13"/>
</dbReference>
<dbReference type="PANTHER" id="PTHR11545:SF2">
    <property type="entry name" value="LARGE RIBOSOMAL SUBUNIT PROTEIN UL13M"/>
    <property type="match status" value="1"/>
</dbReference>
<comment type="function">
    <text evidence="4 6">This protein is one of the early assembly proteins of the 50S ribosomal subunit, although it is not seen to bind rRNA by itself. It is important during the early stages of 50S assembly.</text>
</comment>
<evidence type="ECO:0000256" key="3">
    <source>
        <dbReference type="ARBA" id="ARBA00023274"/>
    </source>
</evidence>
<evidence type="ECO:0000256" key="1">
    <source>
        <dbReference type="ARBA" id="ARBA00006227"/>
    </source>
</evidence>
<dbReference type="HAMAP" id="MF_01366">
    <property type="entry name" value="Ribosomal_uL13"/>
    <property type="match status" value="1"/>
</dbReference>
<name>A0A346E0R9_9FLAO</name>
<dbReference type="PANTHER" id="PTHR11545">
    <property type="entry name" value="RIBOSOMAL PROTEIN L13"/>
    <property type="match status" value="1"/>
</dbReference>